<dbReference type="InterPro" id="IPR000838">
    <property type="entry name" value="RNA_pol_sigma70_ECF_CS"/>
</dbReference>
<evidence type="ECO:0000259" key="7">
    <source>
        <dbReference type="Pfam" id="PF04542"/>
    </source>
</evidence>
<evidence type="ECO:0000259" key="8">
    <source>
        <dbReference type="Pfam" id="PF08281"/>
    </source>
</evidence>
<dbReference type="InterPro" id="IPR013324">
    <property type="entry name" value="RNA_pol_sigma_r3/r4-like"/>
</dbReference>
<keyword evidence="2 6" id="KW-0805">Transcription regulation</keyword>
<dbReference type="InterPro" id="IPR039425">
    <property type="entry name" value="RNA_pol_sigma-70-like"/>
</dbReference>
<feature type="domain" description="RNA polymerase sigma-70 region 2" evidence="7">
    <location>
        <begin position="17"/>
        <end position="83"/>
    </location>
</feature>
<dbReference type="PROSITE" id="PS01063">
    <property type="entry name" value="SIGMA70_ECF"/>
    <property type="match status" value="1"/>
</dbReference>
<dbReference type="GO" id="GO:0016987">
    <property type="term" value="F:sigma factor activity"/>
    <property type="evidence" value="ECO:0007669"/>
    <property type="project" value="UniProtKB-KW"/>
</dbReference>
<dbReference type="Proteomes" id="UP000245539">
    <property type="component" value="Unassembled WGS sequence"/>
</dbReference>
<comment type="similarity">
    <text evidence="1 6">Belongs to the sigma-70 factor family. ECF subfamily.</text>
</comment>
<evidence type="ECO:0000256" key="2">
    <source>
        <dbReference type="ARBA" id="ARBA00023015"/>
    </source>
</evidence>
<dbReference type="EMBL" id="QGKM01000047">
    <property type="protein sequence ID" value="PWQ95116.1"/>
    <property type="molecule type" value="Genomic_DNA"/>
</dbReference>
<dbReference type="NCBIfam" id="TIGR02937">
    <property type="entry name" value="sigma70-ECF"/>
    <property type="match status" value="1"/>
</dbReference>
<dbReference type="SUPFAM" id="SSF88946">
    <property type="entry name" value="Sigma2 domain of RNA polymerase sigma factors"/>
    <property type="match status" value="1"/>
</dbReference>
<keyword evidence="3 6" id="KW-0731">Sigma factor</keyword>
<accession>A0A317C984</accession>
<dbReference type="InterPro" id="IPR007627">
    <property type="entry name" value="RNA_pol_sigma70_r2"/>
</dbReference>
<dbReference type="InterPro" id="IPR013325">
    <property type="entry name" value="RNA_pol_sigma_r2"/>
</dbReference>
<dbReference type="PANTHER" id="PTHR43133">
    <property type="entry name" value="RNA POLYMERASE ECF-TYPE SIGMA FACTO"/>
    <property type="match status" value="1"/>
</dbReference>
<proteinExistence type="inferred from homology"/>
<evidence type="ECO:0000256" key="3">
    <source>
        <dbReference type="ARBA" id="ARBA00023082"/>
    </source>
</evidence>
<dbReference type="InterPro" id="IPR014284">
    <property type="entry name" value="RNA_pol_sigma-70_dom"/>
</dbReference>
<dbReference type="PANTHER" id="PTHR43133:SF62">
    <property type="entry name" value="RNA POLYMERASE SIGMA FACTOR SIGZ"/>
    <property type="match status" value="1"/>
</dbReference>
<dbReference type="InterPro" id="IPR036388">
    <property type="entry name" value="WH-like_DNA-bd_sf"/>
</dbReference>
<name>A0A317C984_9GAMM</name>
<comment type="caution">
    <text evidence="9">The sequence shown here is derived from an EMBL/GenBank/DDBJ whole genome shotgun (WGS) entry which is preliminary data.</text>
</comment>
<dbReference type="AlphaFoldDB" id="A0A317C984"/>
<evidence type="ECO:0000256" key="1">
    <source>
        <dbReference type="ARBA" id="ARBA00010641"/>
    </source>
</evidence>
<evidence type="ECO:0000256" key="5">
    <source>
        <dbReference type="ARBA" id="ARBA00023163"/>
    </source>
</evidence>
<dbReference type="SUPFAM" id="SSF88659">
    <property type="entry name" value="Sigma3 and sigma4 domains of RNA polymerase sigma factors"/>
    <property type="match status" value="1"/>
</dbReference>
<evidence type="ECO:0000256" key="4">
    <source>
        <dbReference type="ARBA" id="ARBA00023125"/>
    </source>
</evidence>
<dbReference type="Pfam" id="PF04542">
    <property type="entry name" value="Sigma70_r2"/>
    <property type="match status" value="1"/>
</dbReference>
<evidence type="ECO:0000313" key="9">
    <source>
        <dbReference type="EMBL" id="PWQ95116.1"/>
    </source>
</evidence>
<sequence length="189" mass="21136">MNCQSSTPHQQALAEAYQAMREQLLGWINRKVSEPSDAEDLLQEVFKKALVASHGDGMPPDNISAWLFTITRNTVVDYYRSRRAMFELPEDLQADDESHDAHHFLAMCLLPMAQQLPAIYRDAVVAVDFEKQSLQAAATAQNVSLSAMKSRVVRGRQLLQKSLLVCCDIEATDAGMVEDFVPKHSPSRC</sequence>
<keyword evidence="10" id="KW-1185">Reference proteome</keyword>
<organism evidence="9 10">
    <name type="scientific">Leucothrix pacifica</name>
    <dbReference type="NCBI Taxonomy" id="1247513"/>
    <lineage>
        <taxon>Bacteria</taxon>
        <taxon>Pseudomonadati</taxon>
        <taxon>Pseudomonadota</taxon>
        <taxon>Gammaproteobacteria</taxon>
        <taxon>Thiotrichales</taxon>
        <taxon>Thiotrichaceae</taxon>
        <taxon>Leucothrix</taxon>
    </lineage>
</organism>
<keyword evidence="5 6" id="KW-0804">Transcription</keyword>
<feature type="domain" description="RNA polymerase sigma factor 70 region 4 type 2" evidence="8">
    <location>
        <begin position="108"/>
        <end position="159"/>
    </location>
</feature>
<evidence type="ECO:0000313" key="10">
    <source>
        <dbReference type="Proteomes" id="UP000245539"/>
    </source>
</evidence>
<evidence type="ECO:0000256" key="6">
    <source>
        <dbReference type="RuleBase" id="RU000716"/>
    </source>
</evidence>
<protein>
    <recommendedName>
        <fullName evidence="6">RNA polymerase sigma factor</fullName>
    </recommendedName>
</protein>
<dbReference type="GO" id="GO:0003677">
    <property type="term" value="F:DNA binding"/>
    <property type="evidence" value="ECO:0007669"/>
    <property type="project" value="UniProtKB-KW"/>
</dbReference>
<keyword evidence="4 6" id="KW-0238">DNA-binding</keyword>
<reference evidence="9 10" key="1">
    <citation type="submission" date="2018-05" db="EMBL/GenBank/DDBJ databases">
        <title>Leucothrix arctica sp. nov., isolated from Arctic seawater.</title>
        <authorList>
            <person name="Choi A."/>
            <person name="Baek K."/>
        </authorList>
    </citation>
    <scope>NUCLEOTIDE SEQUENCE [LARGE SCALE GENOMIC DNA]</scope>
    <source>
        <strain evidence="9 10">JCM 18388</strain>
    </source>
</reference>
<dbReference type="GO" id="GO:0006352">
    <property type="term" value="P:DNA-templated transcription initiation"/>
    <property type="evidence" value="ECO:0007669"/>
    <property type="project" value="InterPro"/>
</dbReference>
<gene>
    <name evidence="9" type="ORF">DKW60_15450</name>
</gene>
<dbReference type="Gene3D" id="1.10.1740.10">
    <property type="match status" value="1"/>
</dbReference>
<dbReference type="OrthoDB" id="9803470at2"/>
<dbReference type="InterPro" id="IPR013249">
    <property type="entry name" value="RNA_pol_sigma70_r4_t2"/>
</dbReference>
<dbReference type="Pfam" id="PF08281">
    <property type="entry name" value="Sigma70_r4_2"/>
    <property type="match status" value="1"/>
</dbReference>
<dbReference type="Gene3D" id="1.10.10.10">
    <property type="entry name" value="Winged helix-like DNA-binding domain superfamily/Winged helix DNA-binding domain"/>
    <property type="match status" value="1"/>
</dbReference>
<dbReference type="RefSeq" id="WP_109838562.1">
    <property type="nucleotide sequence ID" value="NZ_QGKM01000047.1"/>
</dbReference>